<dbReference type="PANTHER" id="PTHR11733">
    <property type="entry name" value="ZINC METALLOPROTEASE FAMILY M13 NEPRILYSIN-RELATED"/>
    <property type="match status" value="1"/>
</dbReference>
<dbReference type="OrthoDB" id="6475849at2759"/>
<feature type="domain" description="Peptidase M13 C-terminal" evidence="1">
    <location>
        <begin position="28"/>
        <end position="126"/>
    </location>
</feature>
<evidence type="ECO:0000259" key="1">
    <source>
        <dbReference type="Pfam" id="PF01431"/>
    </source>
</evidence>
<dbReference type="PROSITE" id="PS51885">
    <property type="entry name" value="NEPRILYSIN"/>
    <property type="match status" value="1"/>
</dbReference>
<dbReference type="PANTHER" id="PTHR11733:SF188">
    <property type="entry name" value="NEPRILYSIN"/>
    <property type="match status" value="1"/>
</dbReference>
<dbReference type="EMBL" id="UZAH01027373">
    <property type="protein sequence ID" value="VDO91092.1"/>
    <property type="molecule type" value="Genomic_DNA"/>
</dbReference>
<dbReference type="WBParaSite" id="HPBE_0001214901-mRNA-1">
    <property type="protein sequence ID" value="HPBE_0001214901-mRNA-1"/>
    <property type="gene ID" value="HPBE_0001214901"/>
</dbReference>
<protein>
    <submittedName>
        <fullName evidence="4">Peptidase_M13 domain-containing protein</fullName>
    </submittedName>
</protein>
<name>A0A183FV57_HELPZ</name>
<dbReference type="Gene3D" id="3.40.390.10">
    <property type="entry name" value="Collagenase (Catalytic Domain)"/>
    <property type="match status" value="1"/>
</dbReference>
<organism evidence="3 4">
    <name type="scientific">Heligmosomoides polygyrus</name>
    <name type="common">Parasitic roundworm</name>
    <dbReference type="NCBI Taxonomy" id="6339"/>
    <lineage>
        <taxon>Eukaryota</taxon>
        <taxon>Metazoa</taxon>
        <taxon>Ecdysozoa</taxon>
        <taxon>Nematoda</taxon>
        <taxon>Chromadorea</taxon>
        <taxon>Rhabditida</taxon>
        <taxon>Rhabditina</taxon>
        <taxon>Rhabditomorpha</taxon>
        <taxon>Strongyloidea</taxon>
        <taxon>Heligmosomidae</taxon>
        <taxon>Heligmosomoides</taxon>
    </lineage>
</organism>
<dbReference type="Pfam" id="PF01431">
    <property type="entry name" value="Peptidase_M13"/>
    <property type="match status" value="1"/>
</dbReference>
<gene>
    <name evidence="2" type="ORF">HPBE_LOCUS12150</name>
</gene>
<reference evidence="2 3" key="1">
    <citation type="submission" date="2018-11" db="EMBL/GenBank/DDBJ databases">
        <authorList>
            <consortium name="Pathogen Informatics"/>
        </authorList>
    </citation>
    <scope>NUCLEOTIDE SEQUENCE [LARGE SCALE GENOMIC DNA]</scope>
</reference>
<dbReference type="SUPFAM" id="SSF55486">
    <property type="entry name" value="Metalloproteases ('zincins'), catalytic domain"/>
    <property type="match status" value="1"/>
</dbReference>
<dbReference type="AlphaFoldDB" id="A0A183FV57"/>
<dbReference type="InterPro" id="IPR018497">
    <property type="entry name" value="Peptidase_M13_C"/>
</dbReference>
<proteinExistence type="predicted"/>
<reference evidence="4" key="2">
    <citation type="submission" date="2019-09" db="UniProtKB">
        <authorList>
            <consortium name="WormBaseParasite"/>
        </authorList>
    </citation>
    <scope>IDENTIFICATION</scope>
</reference>
<keyword evidence="3" id="KW-1185">Reference proteome</keyword>
<dbReference type="GO" id="GO:0004222">
    <property type="term" value="F:metalloendopeptidase activity"/>
    <property type="evidence" value="ECO:0007669"/>
    <property type="project" value="InterPro"/>
</dbReference>
<evidence type="ECO:0000313" key="3">
    <source>
        <dbReference type="Proteomes" id="UP000050761"/>
    </source>
</evidence>
<evidence type="ECO:0000313" key="4">
    <source>
        <dbReference type="WBParaSite" id="HPBE_0001214901-mRNA-1"/>
    </source>
</evidence>
<dbReference type="Proteomes" id="UP000050761">
    <property type="component" value="Unassembled WGS sequence"/>
</dbReference>
<dbReference type="InterPro" id="IPR000718">
    <property type="entry name" value="Peptidase_M13"/>
</dbReference>
<dbReference type="InterPro" id="IPR024079">
    <property type="entry name" value="MetalloPept_cat_dom_sf"/>
</dbReference>
<sequence>MKEESPLRACSGIVFKASANRCSQNFATGLQAAYNAYQQYVEDRQLNEKRLPGLEQFTPNQVFWIMFAHGLCAKESFLSVSEQLRIGLFPPNECRTNQVLRNIPAFAKDFGCVAGQKMVLAPEERCEVWTSN</sequence>
<accession>A0A3P8D444</accession>
<dbReference type="GO" id="GO:0016485">
    <property type="term" value="P:protein processing"/>
    <property type="evidence" value="ECO:0007669"/>
    <property type="project" value="TreeGrafter"/>
</dbReference>
<dbReference type="GO" id="GO:0005886">
    <property type="term" value="C:plasma membrane"/>
    <property type="evidence" value="ECO:0007669"/>
    <property type="project" value="TreeGrafter"/>
</dbReference>
<accession>A0A183FV57</accession>
<evidence type="ECO:0000313" key="2">
    <source>
        <dbReference type="EMBL" id="VDO91092.1"/>
    </source>
</evidence>